<evidence type="ECO:0000313" key="11">
    <source>
        <dbReference type="EMBL" id="KFI80390.1"/>
    </source>
</evidence>
<keyword evidence="7 9" id="KW-1133">Transmembrane helix</keyword>
<feature type="transmembrane region" description="Helical" evidence="9">
    <location>
        <begin position="259"/>
        <end position="280"/>
    </location>
</feature>
<keyword evidence="4" id="KW-1003">Cell membrane</keyword>
<protein>
    <submittedName>
        <fullName evidence="11">ABC transporter permease</fullName>
    </submittedName>
</protein>
<comment type="similarity">
    <text evidence="2">Belongs to the binding-protein-dependent transport system permease family. MalFG subfamily.</text>
</comment>
<dbReference type="OrthoDB" id="2063054at2"/>
<dbReference type="Gene3D" id="1.10.3720.10">
    <property type="entry name" value="MetI-like"/>
    <property type="match status" value="1"/>
</dbReference>
<evidence type="ECO:0000256" key="4">
    <source>
        <dbReference type="ARBA" id="ARBA00022475"/>
    </source>
</evidence>
<dbReference type="EMBL" id="JGZE01000001">
    <property type="protein sequence ID" value="KFI80390.1"/>
    <property type="molecule type" value="Genomic_DNA"/>
</dbReference>
<keyword evidence="12" id="KW-1185">Reference proteome</keyword>
<feature type="domain" description="ABC transmembrane type-1" evidence="10">
    <location>
        <begin position="84"/>
        <end position="281"/>
    </location>
</feature>
<dbReference type="GO" id="GO:0015423">
    <property type="term" value="F:ABC-type maltose transporter activity"/>
    <property type="evidence" value="ECO:0007669"/>
    <property type="project" value="TreeGrafter"/>
</dbReference>
<evidence type="ECO:0000313" key="12">
    <source>
        <dbReference type="Proteomes" id="UP000029082"/>
    </source>
</evidence>
<evidence type="ECO:0000256" key="6">
    <source>
        <dbReference type="ARBA" id="ARBA00022692"/>
    </source>
</evidence>
<feature type="transmembrane region" description="Helical" evidence="9">
    <location>
        <begin position="88"/>
        <end position="109"/>
    </location>
</feature>
<evidence type="ECO:0000256" key="7">
    <source>
        <dbReference type="ARBA" id="ARBA00022989"/>
    </source>
</evidence>
<evidence type="ECO:0000256" key="5">
    <source>
        <dbReference type="ARBA" id="ARBA00022597"/>
    </source>
</evidence>
<dbReference type="RefSeq" id="WP_033510970.1">
    <property type="nucleotide sequence ID" value="NZ_JDUO01000001.1"/>
</dbReference>
<dbReference type="GO" id="GO:0042956">
    <property type="term" value="P:maltodextrin transmembrane transport"/>
    <property type="evidence" value="ECO:0007669"/>
    <property type="project" value="TreeGrafter"/>
</dbReference>
<keyword evidence="3 9" id="KW-0813">Transport</keyword>
<dbReference type="PROSITE" id="PS50928">
    <property type="entry name" value="ABC_TM1"/>
    <property type="match status" value="1"/>
</dbReference>
<evidence type="ECO:0000256" key="9">
    <source>
        <dbReference type="RuleBase" id="RU363032"/>
    </source>
</evidence>
<dbReference type="InterPro" id="IPR000515">
    <property type="entry name" value="MetI-like"/>
</dbReference>
<dbReference type="Pfam" id="PF00528">
    <property type="entry name" value="BPD_transp_1"/>
    <property type="match status" value="1"/>
</dbReference>
<dbReference type="STRING" id="1437603.GCA_000771525_00019"/>
<organism evidence="11 12">
    <name type="scientific">Bifidobacterium mongoliense DSM 21395</name>
    <dbReference type="NCBI Taxonomy" id="1437603"/>
    <lineage>
        <taxon>Bacteria</taxon>
        <taxon>Bacillati</taxon>
        <taxon>Actinomycetota</taxon>
        <taxon>Actinomycetes</taxon>
        <taxon>Bifidobacteriales</taxon>
        <taxon>Bifidobacteriaceae</taxon>
        <taxon>Bifidobacterium</taxon>
    </lineage>
</organism>
<dbReference type="SUPFAM" id="SSF161098">
    <property type="entry name" value="MetI-like"/>
    <property type="match status" value="1"/>
</dbReference>
<proteinExistence type="inferred from homology"/>
<feature type="transmembrane region" description="Helical" evidence="9">
    <location>
        <begin position="155"/>
        <end position="174"/>
    </location>
</feature>
<keyword evidence="5" id="KW-0762">Sugar transport</keyword>
<keyword evidence="8 9" id="KW-0472">Membrane</keyword>
<evidence type="ECO:0000256" key="1">
    <source>
        <dbReference type="ARBA" id="ARBA00004651"/>
    </source>
</evidence>
<dbReference type="PANTHER" id="PTHR32243:SF50">
    <property type="entry name" value="MALTOSE_MALTODEXTRIN TRANSPORT SYSTEM PERMEASE PROTEIN MALG"/>
    <property type="match status" value="1"/>
</dbReference>
<gene>
    <name evidence="11" type="ORF">BMON_0264</name>
</gene>
<dbReference type="Proteomes" id="UP000029082">
    <property type="component" value="Unassembled WGS sequence"/>
</dbReference>
<name>A0A087CAU0_9BIFI</name>
<evidence type="ECO:0000256" key="3">
    <source>
        <dbReference type="ARBA" id="ARBA00022448"/>
    </source>
</evidence>
<feature type="transmembrane region" description="Helical" evidence="9">
    <location>
        <begin position="121"/>
        <end position="143"/>
    </location>
</feature>
<accession>A0A087CAU0</accession>
<feature type="transmembrane region" description="Helical" evidence="9">
    <location>
        <begin position="22"/>
        <end position="44"/>
    </location>
</feature>
<dbReference type="GO" id="GO:0005886">
    <property type="term" value="C:plasma membrane"/>
    <property type="evidence" value="ECO:0007669"/>
    <property type="project" value="UniProtKB-SubCell"/>
</dbReference>
<comment type="caution">
    <text evidence="11">The sequence shown here is derived from an EMBL/GenBank/DDBJ whole genome shotgun (WGS) entry which is preliminary data.</text>
</comment>
<dbReference type="eggNOG" id="COG3833">
    <property type="taxonomic scope" value="Bacteria"/>
</dbReference>
<evidence type="ECO:0000256" key="2">
    <source>
        <dbReference type="ARBA" id="ARBA00009047"/>
    </source>
</evidence>
<dbReference type="CDD" id="cd06261">
    <property type="entry name" value="TM_PBP2"/>
    <property type="match status" value="1"/>
</dbReference>
<comment type="subcellular location">
    <subcellularLocation>
        <location evidence="1 9">Cell membrane</location>
        <topology evidence="1 9">Multi-pass membrane protein</topology>
    </subcellularLocation>
</comment>
<sequence length="295" mass="32904">MRKSTSGVGATHSYTRRRLGDAATYVFLTVAGIIWLIPIFWIFMESFNAFPGPYSDGFIPSHYTLRNYVQLWTDNSQLAFGQMYVRTFVVAVFTCLISTAFVLAVSYSLSRLRFSFRTKFMNIVLVLGMFPGIMVVAALYYILKTMGLTASGLPIIIGLIVVYSAGSGAGFFVMKGYMDTIPMSLDEAATLDGCTKWQIFTKIILPVARPMVVYQVITSFLSPWLDFVLAKAVTRTQNNFTVALGLWQMIQGQGWLTQWYARFAAGAVCVSVPIAILFMIMQRFYTESMSGSVKG</sequence>
<dbReference type="GeneID" id="93093590"/>
<reference evidence="11 12" key="1">
    <citation type="submission" date="2014-03" db="EMBL/GenBank/DDBJ databases">
        <title>Genomics of Bifidobacteria.</title>
        <authorList>
            <person name="Ventura M."/>
            <person name="Milani C."/>
            <person name="Lugli G.A."/>
        </authorList>
    </citation>
    <scope>NUCLEOTIDE SEQUENCE [LARGE SCALE GENOMIC DNA]</scope>
    <source>
        <strain evidence="11 12">DSM 21395</strain>
    </source>
</reference>
<evidence type="ECO:0000259" key="10">
    <source>
        <dbReference type="PROSITE" id="PS50928"/>
    </source>
</evidence>
<evidence type="ECO:0000256" key="8">
    <source>
        <dbReference type="ARBA" id="ARBA00023136"/>
    </source>
</evidence>
<dbReference type="InterPro" id="IPR035906">
    <property type="entry name" value="MetI-like_sf"/>
</dbReference>
<keyword evidence="6 9" id="KW-0812">Transmembrane</keyword>
<dbReference type="InterPro" id="IPR050901">
    <property type="entry name" value="BP-dep_ABC_trans_perm"/>
</dbReference>
<dbReference type="PANTHER" id="PTHR32243">
    <property type="entry name" value="MALTOSE TRANSPORT SYSTEM PERMEASE-RELATED"/>
    <property type="match status" value="1"/>
</dbReference>
<dbReference type="AlphaFoldDB" id="A0A087CAU0"/>